<dbReference type="Proteomes" id="UP000259950">
    <property type="component" value="Segment"/>
</dbReference>
<keyword evidence="2" id="KW-1185">Reference proteome</keyword>
<dbReference type="RefSeq" id="YP_010097765.1">
    <property type="nucleotide sequence ID" value="NC_055761.1"/>
</dbReference>
<proteinExistence type="predicted"/>
<evidence type="ECO:0000313" key="2">
    <source>
        <dbReference type="Proteomes" id="UP000259950"/>
    </source>
</evidence>
<evidence type="ECO:0000313" key="1">
    <source>
        <dbReference type="EMBL" id="AXN58492.1"/>
    </source>
</evidence>
<protein>
    <submittedName>
        <fullName evidence="1">Uncharacterized protein</fullName>
    </submittedName>
</protein>
<sequence>MKKVTIEMSTYQAAAVRQSLFWDTRNYTYGEACPERVFELREVITDLDAAIESALEE</sequence>
<accession>A0A346FKI7</accession>
<reference evidence="1" key="1">
    <citation type="submission" date="2018-07" db="EMBL/GenBank/DDBJ databases">
        <title>Complete genome sequence of the cyanophage S-PRM1 isolated from Singapore coastal waters.</title>
        <authorList>
            <person name="Chenard C."/>
            <person name="Kolundzija S."/>
            <person name="Lauro F.M."/>
        </authorList>
    </citation>
    <scope>NUCLEOTIDE SEQUENCE [LARGE SCALE GENOMIC DNA]</scope>
</reference>
<organism evidence="1">
    <name type="scientific">Synechococcus virus S-PRM1</name>
    <dbReference type="NCBI Taxonomy" id="2100130"/>
    <lineage>
        <taxon>Viruses</taxon>
        <taxon>Duplodnaviria</taxon>
        <taxon>Heunggongvirae</taxon>
        <taxon>Uroviricota</taxon>
        <taxon>Caudoviricetes</taxon>
        <taxon>Pantevenvirales</taxon>
        <taxon>Kyanoviridae</taxon>
        <taxon>Makelovirus</taxon>
        <taxon>Makelovirus prm1</taxon>
    </lineage>
</organism>
<name>A0A346FKI7_9CAUD</name>
<dbReference type="KEGG" id="vg:65115432"/>
<dbReference type="EMBL" id="MH629685">
    <property type="protein sequence ID" value="AXN58492.1"/>
    <property type="molecule type" value="Genomic_DNA"/>
</dbReference>
<dbReference type="GeneID" id="65115432"/>